<dbReference type="OrthoDB" id="288792at2"/>
<proteinExistence type="predicted"/>
<dbReference type="AlphaFoldDB" id="A0A2G1WBM5"/>
<dbReference type="AntiFam" id="ANF00256">
    <property type="entry name" value="Protein of unknown function (DUF1586)"/>
</dbReference>
<accession>A0A2G1WBM5</accession>
<gene>
    <name evidence="1" type="ORF">CEE69_03350</name>
</gene>
<dbReference type="EMBL" id="NIZW01000002">
    <property type="protein sequence ID" value="PHQ36442.1"/>
    <property type="molecule type" value="Genomic_DNA"/>
</dbReference>
<keyword evidence="2" id="KW-1185">Reference proteome</keyword>
<reference evidence="1 2" key="1">
    <citation type="submission" date="2017-06" db="EMBL/GenBank/DDBJ databases">
        <title>Description of Rhodopirellula bahusiensis sp. nov.</title>
        <authorList>
            <person name="Kizina J."/>
            <person name="Harder J."/>
        </authorList>
    </citation>
    <scope>NUCLEOTIDE SEQUENCE [LARGE SCALE GENOMIC DNA]</scope>
    <source>
        <strain evidence="1 2">SWK21</strain>
    </source>
</reference>
<comment type="caution">
    <text evidence="1">The sequence shown here is derived from an EMBL/GenBank/DDBJ whole genome shotgun (WGS) entry which is preliminary data.</text>
</comment>
<evidence type="ECO:0000313" key="2">
    <source>
        <dbReference type="Proteomes" id="UP000225740"/>
    </source>
</evidence>
<sequence>MSRSALAAVDQTPTGANAHRLIAVIRYTTKSTAR</sequence>
<dbReference type="Proteomes" id="UP000225740">
    <property type="component" value="Unassembled WGS sequence"/>
</dbReference>
<organism evidence="1 2">
    <name type="scientific">Rhodopirellula bahusiensis</name>
    <dbReference type="NCBI Taxonomy" id="2014065"/>
    <lineage>
        <taxon>Bacteria</taxon>
        <taxon>Pseudomonadati</taxon>
        <taxon>Planctomycetota</taxon>
        <taxon>Planctomycetia</taxon>
        <taxon>Pirellulales</taxon>
        <taxon>Pirellulaceae</taxon>
        <taxon>Rhodopirellula</taxon>
    </lineage>
</organism>
<name>A0A2G1WBM5_9BACT</name>
<protein>
    <submittedName>
        <fullName evidence="1">DUF1586 domain-containing protein</fullName>
    </submittedName>
</protein>
<evidence type="ECO:0000313" key="1">
    <source>
        <dbReference type="EMBL" id="PHQ36442.1"/>
    </source>
</evidence>